<gene>
    <name evidence="2" type="ORF">DI542_14675</name>
    <name evidence="1" type="ORF">N5D11_11340</name>
</gene>
<dbReference type="EMBL" id="QFQJ01000098">
    <property type="protein sequence ID" value="PZQ86277.1"/>
    <property type="molecule type" value="Genomic_DNA"/>
</dbReference>
<reference evidence="1" key="2">
    <citation type="submission" date="2022-09" db="EMBL/GenBank/DDBJ databases">
        <title>Intensive care unit water sources are persistently colonized with multi-drug resistant bacteria and are the site of extensive horizontal gene transfer of antibiotic resistance genes.</title>
        <authorList>
            <person name="Diorio-Toth L."/>
        </authorList>
    </citation>
    <scope>NUCLEOTIDE SEQUENCE</scope>
    <source>
        <strain evidence="1">GD03851</strain>
    </source>
</reference>
<proteinExistence type="predicted"/>
<protein>
    <submittedName>
        <fullName evidence="2">Uncharacterized protein</fullName>
    </submittedName>
</protein>
<dbReference type="Proteomes" id="UP000249282">
    <property type="component" value="Unassembled WGS sequence"/>
</dbReference>
<comment type="caution">
    <text evidence="2">The sequence shown here is derived from an EMBL/GenBank/DDBJ whole genome shotgun (WGS) entry which is preliminary data.</text>
</comment>
<dbReference type="RefSeq" id="WP_010327004.1">
    <property type="nucleotide sequence ID" value="NZ_CP068195.1"/>
</dbReference>
<reference evidence="2 3" key="1">
    <citation type="submission" date="2017-11" db="EMBL/GenBank/DDBJ databases">
        <title>Infants hospitalized years apart are colonized by the same room-sourced microbial strains.</title>
        <authorList>
            <person name="Brooks B."/>
            <person name="Olm M.R."/>
            <person name="Firek B.A."/>
            <person name="Baker R."/>
            <person name="Thomas B.C."/>
            <person name="Morowitz M.J."/>
            <person name="Banfield J.F."/>
        </authorList>
    </citation>
    <scope>NUCLEOTIDE SEQUENCE [LARGE SCALE GENOMIC DNA]</scope>
    <source>
        <strain evidence="2">S2_003_000_R3_20</strain>
    </source>
</reference>
<evidence type="ECO:0000313" key="3">
    <source>
        <dbReference type="Proteomes" id="UP000249282"/>
    </source>
</evidence>
<evidence type="ECO:0000313" key="2">
    <source>
        <dbReference type="EMBL" id="PZQ86277.1"/>
    </source>
</evidence>
<accession>A0A2W5STZ5</accession>
<evidence type="ECO:0000313" key="1">
    <source>
        <dbReference type="EMBL" id="MDH0656705.1"/>
    </source>
</evidence>
<sequence length="225" mass="25920">MLYDRNLVETLKCFKVIGNCLKEIYAGETYMCRVLSVQLRMLLCDYSNKSEPLLLRLIPGLELQTFEHVGCNDKEISAYIGMPFEVRCYWNGVEDSLPILGKELLPLNTWINQIVLAHPVPITIERLIKIMANKEGGAHVDKDLHPLIMKLQETVFRKLNQGDLIILGLAKVVQQLIFQIIQENAKYLNLDNINKNYLTSIKLTKVPKECFEQPFNTAQLLMLHY</sequence>
<name>A0A2W5STZ5_ACIJO</name>
<dbReference type="AlphaFoldDB" id="A0A2W5STZ5"/>
<dbReference type="EMBL" id="JAOCDR010000026">
    <property type="protein sequence ID" value="MDH0656705.1"/>
    <property type="molecule type" value="Genomic_DNA"/>
</dbReference>
<organism evidence="2 3">
    <name type="scientific">Acinetobacter johnsonii</name>
    <dbReference type="NCBI Taxonomy" id="40214"/>
    <lineage>
        <taxon>Bacteria</taxon>
        <taxon>Pseudomonadati</taxon>
        <taxon>Pseudomonadota</taxon>
        <taxon>Gammaproteobacteria</taxon>
        <taxon>Moraxellales</taxon>
        <taxon>Moraxellaceae</taxon>
        <taxon>Acinetobacter</taxon>
    </lineage>
</organism>
<dbReference type="Proteomes" id="UP001161099">
    <property type="component" value="Unassembled WGS sequence"/>
</dbReference>